<evidence type="ECO:0000256" key="1">
    <source>
        <dbReference type="SAM" id="MobiDB-lite"/>
    </source>
</evidence>
<reference evidence="2 3" key="1">
    <citation type="submission" date="2021-01" db="EMBL/GenBank/DDBJ databases">
        <title>Roseomonas sp. nov, a bacterium isolated from an oil production mixture in Yumen Oilfield.</title>
        <authorList>
            <person name="Wu D."/>
        </authorList>
    </citation>
    <scope>NUCLEOTIDE SEQUENCE [LARGE SCALE GENOMIC DNA]</scope>
    <source>
        <strain evidence="2 3">ROY-5-3</strain>
    </source>
</reference>
<evidence type="ECO:0008006" key="4">
    <source>
        <dbReference type="Google" id="ProtNLM"/>
    </source>
</evidence>
<accession>A0ABS6HF01</accession>
<dbReference type="RefSeq" id="WP_216879218.1">
    <property type="nucleotide sequence ID" value="NZ_JAERQM010000014.1"/>
</dbReference>
<keyword evidence="3" id="KW-1185">Reference proteome</keyword>
<dbReference type="Proteomes" id="UP000689967">
    <property type="component" value="Unassembled WGS sequence"/>
</dbReference>
<dbReference type="EMBL" id="JAERQM010000014">
    <property type="protein sequence ID" value="MBU8547233.1"/>
    <property type="molecule type" value="Genomic_DNA"/>
</dbReference>
<name>A0ABS6HF01_9PROT</name>
<feature type="compositionally biased region" description="Low complexity" evidence="1">
    <location>
        <begin position="595"/>
        <end position="606"/>
    </location>
</feature>
<feature type="region of interest" description="Disordered" evidence="1">
    <location>
        <begin position="584"/>
        <end position="648"/>
    </location>
</feature>
<proteinExistence type="predicted"/>
<evidence type="ECO:0000313" key="3">
    <source>
        <dbReference type="Proteomes" id="UP000689967"/>
    </source>
</evidence>
<sequence length="648" mass="67170">MSGTTSAGALNVTIGAVDRLSAPLAKMNSGALRLAAGISRLGNASRSTLGMDRLSRMAGAAARNIAMIVPPLSVLTATGSIAGVLRLAGSWASVGAQLGRTAYRVQSTASALFAMRGAVQLAGSSAEELMQGLEGMGDALSDAVGGRDDTAVQYFRLLGINLRDASGQARTASEVLPEVADGIARIADPRLQARVMGALRLPAGLLPYLRQGAAGMREYEREARRAGAISEEGAEAARQFELAQIRLNLAGQGLVNTLAARLAPVLIPLLDRLSNWLISQGPRLSAIVEDLARRFTAWVDGGGLTRLGERLDAVGTGISTVIGWMGGMENAATLLGVALLAHVLSPLTRIVTTLTSITAFRLAPWMLRLLGVGGTGAVAAAAYILRPSPTNAGAAEELERLRRDPEALRRELAPAAPRPAGIPSLQARLGTFFRQRWAPSLPAPVARPGNPSEPRGIRNNNPLNLMFHPAQQGANPGLASDGRFGVYPTMEAGIAQSVRQMQLNARRGDDTLARMVTRWAPPGENNTAAYIAAVSRATGIAPNETIDVQDAGLLRRLVAAMAVQENGRSLDSGVVERGVAQALAPPGAPAPAAAPEPGAAAATPAPQTGRQGVDVRVTLAGPGSEGATIRTRTDDGVRIERPGMGAGP</sequence>
<evidence type="ECO:0000313" key="2">
    <source>
        <dbReference type="EMBL" id="MBU8547233.1"/>
    </source>
</evidence>
<feature type="compositionally biased region" description="Basic and acidic residues" evidence="1">
    <location>
        <begin position="631"/>
        <end position="641"/>
    </location>
</feature>
<protein>
    <recommendedName>
        <fullName evidence="4">Phage tail tape measure protein</fullName>
    </recommendedName>
</protein>
<comment type="caution">
    <text evidence="2">The sequence shown here is derived from an EMBL/GenBank/DDBJ whole genome shotgun (WGS) entry which is preliminary data.</text>
</comment>
<organism evidence="2 3">
    <name type="scientific">Falsiroseomonas oleicola</name>
    <dbReference type="NCBI Taxonomy" id="2801474"/>
    <lineage>
        <taxon>Bacteria</taxon>
        <taxon>Pseudomonadati</taxon>
        <taxon>Pseudomonadota</taxon>
        <taxon>Alphaproteobacteria</taxon>
        <taxon>Acetobacterales</taxon>
        <taxon>Roseomonadaceae</taxon>
        <taxon>Falsiroseomonas</taxon>
    </lineage>
</organism>
<gene>
    <name evidence="2" type="ORF">JJQ90_26185</name>
</gene>